<feature type="chain" id="PRO_5040415654" evidence="2">
    <location>
        <begin position="27"/>
        <end position="202"/>
    </location>
</feature>
<name>A0A9P8LIQ8_9PEZI</name>
<dbReference type="EMBL" id="JAGHQM010000021">
    <property type="protein sequence ID" value="KAH0566257.1"/>
    <property type="molecule type" value="Genomic_DNA"/>
</dbReference>
<evidence type="ECO:0000256" key="2">
    <source>
        <dbReference type="SAM" id="SignalP"/>
    </source>
</evidence>
<gene>
    <name evidence="3" type="ORF">GP486_000355</name>
</gene>
<keyword evidence="2" id="KW-0732">Signal</keyword>
<feature type="region of interest" description="Disordered" evidence="1">
    <location>
        <begin position="80"/>
        <end position="202"/>
    </location>
</feature>
<dbReference type="Proteomes" id="UP000750711">
    <property type="component" value="Unassembled WGS sequence"/>
</dbReference>
<proteinExistence type="predicted"/>
<feature type="signal peptide" evidence="2">
    <location>
        <begin position="1"/>
        <end position="26"/>
    </location>
</feature>
<evidence type="ECO:0000313" key="3">
    <source>
        <dbReference type="EMBL" id="KAH0566257.1"/>
    </source>
</evidence>
<feature type="region of interest" description="Disordered" evidence="1">
    <location>
        <begin position="34"/>
        <end position="53"/>
    </location>
</feature>
<protein>
    <submittedName>
        <fullName evidence="3">Uncharacterized protein</fullName>
    </submittedName>
</protein>
<feature type="compositionally biased region" description="Basic and acidic residues" evidence="1">
    <location>
        <begin position="159"/>
        <end position="189"/>
    </location>
</feature>
<keyword evidence="4" id="KW-1185">Reference proteome</keyword>
<feature type="compositionally biased region" description="Basic and acidic residues" evidence="1">
    <location>
        <begin position="80"/>
        <end position="151"/>
    </location>
</feature>
<dbReference type="AlphaFoldDB" id="A0A9P8LIQ8"/>
<evidence type="ECO:0000313" key="4">
    <source>
        <dbReference type="Proteomes" id="UP000750711"/>
    </source>
</evidence>
<reference evidence="3" key="1">
    <citation type="submission" date="2021-03" db="EMBL/GenBank/DDBJ databases">
        <title>Comparative genomics and phylogenomic investigation of the class Geoglossomycetes provide insights into ecological specialization and systematics.</title>
        <authorList>
            <person name="Melie T."/>
            <person name="Pirro S."/>
            <person name="Miller A.N."/>
            <person name="Quandt A."/>
        </authorList>
    </citation>
    <scope>NUCLEOTIDE SEQUENCE</scope>
    <source>
        <strain evidence="3">CAQ_001_2017</strain>
    </source>
</reference>
<evidence type="ECO:0000256" key="1">
    <source>
        <dbReference type="SAM" id="MobiDB-lite"/>
    </source>
</evidence>
<sequence>MVQAKMTMKSIGALLYLLSITRAAVALPVADPINGRDLLQRSPGDRSGMADRRDPGYILEVLDKKDPGSSLLGVFKREAEAEAKTDRGGSIDKRDPRNCKESASKREAEPYAHADRGSPMDKRDPGSRGGSLDKREAEADYRGGVVDKRVADAGNGGGSEDKRDPGDRSEGLTKKDPGRGGSARRREAGADADASRFGNITK</sequence>
<accession>A0A9P8LIQ8</accession>
<organism evidence="3 4">
    <name type="scientific">Trichoglossum hirsutum</name>
    <dbReference type="NCBI Taxonomy" id="265104"/>
    <lineage>
        <taxon>Eukaryota</taxon>
        <taxon>Fungi</taxon>
        <taxon>Dikarya</taxon>
        <taxon>Ascomycota</taxon>
        <taxon>Pezizomycotina</taxon>
        <taxon>Geoglossomycetes</taxon>
        <taxon>Geoglossales</taxon>
        <taxon>Geoglossaceae</taxon>
        <taxon>Trichoglossum</taxon>
    </lineage>
</organism>
<comment type="caution">
    <text evidence="3">The sequence shown here is derived from an EMBL/GenBank/DDBJ whole genome shotgun (WGS) entry which is preliminary data.</text>
</comment>